<dbReference type="Pfam" id="PF17765">
    <property type="entry name" value="MLTR_LBD"/>
    <property type="match status" value="1"/>
</dbReference>
<name>A0A1H7ZMJ0_9HYPH</name>
<dbReference type="STRING" id="1036779.SAMN04515666_1154"/>
<dbReference type="PROSITE" id="PS50943">
    <property type="entry name" value="HTH_CROC1"/>
    <property type="match status" value="1"/>
</dbReference>
<dbReference type="PANTHER" id="PTHR35010:SF4">
    <property type="entry name" value="BLL5781 PROTEIN"/>
    <property type="match status" value="1"/>
</dbReference>
<dbReference type="CDD" id="cd00093">
    <property type="entry name" value="HTH_XRE"/>
    <property type="match status" value="1"/>
</dbReference>
<dbReference type="Gene3D" id="1.10.260.40">
    <property type="entry name" value="lambda repressor-like DNA-binding domains"/>
    <property type="match status" value="1"/>
</dbReference>
<gene>
    <name evidence="2" type="ORF">SAMN04515666_1154</name>
</gene>
<organism evidence="2 3">
    <name type="scientific">Bosea lupini</name>
    <dbReference type="NCBI Taxonomy" id="1036779"/>
    <lineage>
        <taxon>Bacteria</taxon>
        <taxon>Pseudomonadati</taxon>
        <taxon>Pseudomonadota</taxon>
        <taxon>Alphaproteobacteria</taxon>
        <taxon>Hyphomicrobiales</taxon>
        <taxon>Boseaceae</taxon>
        <taxon>Bosea</taxon>
    </lineage>
</organism>
<dbReference type="SUPFAM" id="SSF47413">
    <property type="entry name" value="lambda repressor-like DNA-binding domains"/>
    <property type="match status" value="1"/>
</dbReference>
<dbReference type="Proteomes" id="UP000199664">
    <property type="component" value="Unassembled WGS sequence"/>
</dbReference>
<keyword evidence="3" id="KW-1185">Reference proteome</keyword>
<dbReference type="Pfam" id="PF01381">
    <property type="entry name" value="HTH_3"/>
    <property type="match status" value="1"/>
</dbReference>
<sequence length="270" mass="30240">MSKAQIGGLLAQRRRARGISQLDLALRLGISQRHLGFVETGRAGVSKSLMIGWMEALEFEPSEANGLLIRSGFTAIELDIDGDRDPMHDLARVLEAHEPFPAFLFDASWRMRRINHGGQRLCALLMPQFWRGTVEPEAGVDMIAAMIDPGGLFSQMINAASVGDALLHQLRIEQVLHPEIGERVDRLEKRLRHEFNLDGRRERRQTLRSLEMVFVSAAGRLSFVTAQFMAGLPQDARPSSLRMEVWFPTDELTRRVMSRLAGAGAWPCAT</sequence>
<dbReference type="InterPro" id="IPR041413">
    <property type="entry name" value="MLTR_LBD"/>
</dbReference>
<feature type="domain" description="HTH cro/C1-type" evidence="1">
    <location>
        <begin position="10"/>
        <end position="64"/>
    </location>
</feature>
<dbReference type="RefSeq" id="WP_091842564.1">
    <property type="nucleotide sequence ID" value="NZ_FOAN01000015.1"/>
</dbReference>
<dbReference type="AlphaFoldDB" id="A0A1H7ZMJ0"/>
<dbReference type="EMBL" id="FOAN01000015">
    <property type="protein sequence ID" value="SEM58758.1"/>
    <property type="molecule type" value="Genomic_DNA"/>
</dbReference>
<evidence type="ECO:0000313" key="2">
    <source>
        <dbReference type="EMBL" id="SEM58758.1"/>
    </source>
</evidence>
<dbReference type="GO" id="GO:0003677">
    <property type="term" value="F:DNA binding"/>
    <property type="evidence" value="ECO:0007669"/>
    <property type="project" value="InterPro"/>
</dbReference>
<dbReference type="InterPro" id="IPR010982">
    <property type="entry name" value="Lambda_DNA-bd_dom_sf"/>
</dbReference>
<dbReference type="SMART" id="SM00530">
    <property type="entry name" value="HTH_XRE"/>
    <property type="match status" value="1"/>
</dbReference>
<evidence type="ECO:0000313" key="3">
    <source>
        <dbReference type="Proteomes" id="UP000199664"/>
    </source>
</evidence>
<reference evidence="3" key="1">
    <citation type="submission" date="2016-10" db="EMBL/GenBank/DDBJ databases">
        <authorList>
            <person name="Varghese N."/>
            <person name="Submissions S."/>
        </authorList>
    </citation>
    <scope>NUCLEOTIDE SEQUENCE [LARGE SCALE GENOMIC DNA]</scope>
    <source>
        <strain evidence="3">LMG 26383,CCUG 61248,R- 45681</strain>
    </source>
</reference>
<accession>A0A1H7ZMJ0</accession>
<dbReference type="Gene3D" id="3.30.450.180">
    <property type="match status" value="1"/>
</dbReference>
<dbReference type="InterPro" id="IPR001387">
    <property type="entry name" value="Cro/C1-type_HTH"/>
</dbReference>
<dbReference type="OrthoDB" id="9785973at2"/>
<dbReference type="PANTHER" id="PTHR35010">
    <property type="entry name" value="BLL4672 PROTEIN-RELATED"/>
    <property type="match status" value="1"/>
</dbReference>
<proteinExistence type="predicted"/>
<protein>
    <submittedName>
        <fullName evidence="2">Helix-turn-helix domain-containing protein</fullName>
    </submittedName>
</protein>
<evidence type="ECO:0000259" key="1">
    <source>
        <dbReference type="PROSITE" id="PS50943"/>
    </source>
</evidence>